<evidence type="ECO:0000256" key="1">
    <source>
        <dbReference type="ARBA" id="ARBA00007905"/>
    </source>
</evidence>
<dbReference type="PANTHER" id="PTHR43827">
    <property type="entry name" value="2,5-DIKETO-D-GLUCONIC ACID REDUCTASE"/>
    <property type="match status" value="1"/>
</dbReference>
<dbReference type="InterPro" id="IPR018170">
    <property type="entry name" value="Aldo/ket_reductase_CS"/>
</dbReference>
<name>A0A0D6PE03_9PROT</name>
<feature type="active site" description="Proton donor" evidence="4">
    <location>
        <position position="48"/>
    </location>
</feature>
<dbReference type="Pfam" id="PF00248">
    <property type="entry name" value="Aldo_ket_red"/>
    <property type="match status" value="1"/>
</dbReference>
<feature type="domain" description="NADP-dependent oxidoreductase" evidence="7">
    <location>
        <begin position="14"/>
        <end position="257"/>
    </location>
</feature>
<evidence type="ECO:0000256" key="3">
    <source>
        <dbReference type="ARBA" id="ARBA00023002"/>
    </source>
</evidence>
<dbReference type="STRING" id="1120923.SAMN02746095_02682"/>
<dbReference type="InterPro" id="IPR020471">
    <property type="entry name" value="AKR"/>
</dbReference>
<evidence type="ECO:0000256" key="6">
    <source>
        <dbReference type="PIRSR" id="PIRSR000097-3"/>
    </source>
</evidence>
<proteinExistence type="inferred from homology"/>
<dbReference type="EMBL" id="BANC01000023">
    <property type="protein sequence ID" value="GAN79581.1"/>
    <property type="molecule type" value="Genomic_DNA"/>
</dbReference>
<reference evidence="8 9" key="1">
    <citation type="submission" date="2012-11" db="EMBL/GenBank/DDBJ databases">
        <title>Whole genome sequence of Acidocella aminolytica 101 = DSM 11237.</title>
        <authorList>
            <person name="Azuma Y."/>
            <person name="Higashiura N."/>
            <person name="Hirakawa H."/>
            <person name="Matsushita K."/>
        </authorList>
    </citation>
    <scope>NUCLEOTIDE SEQUENCE [LARGE SCALE GENOMIC DNA]</scope>
    <source>
        <strain evidence="9">101 / DSM 11237</strain>
    </source>
</reference>
<organism evidence="8 9">
    <name type="scientific">Acidocella aminolytica 101 = DSM 11237</name>
    <dbReference type="NCBI Taxonomy" id="1120923"/>
    <lineage>
        <taxon>Bacteria</taxon>
        <taxon>Pseudomonadati</taxon>
        <taxon>Pseudomonadota</taxon>
        <taxon>Alphaproteobacteria</taxon>
        <taxon>Acetobacterales</taxon>
        <taxon>Acidocellaceae</taxon>
        <taxon>Acidocella</taxon>
    </lineage>
</organism>
<protein>
    <submittedName>
        <fullName evidence="8">Aldo/keto reductase</fullName>
    </submittedName>
</protein>
<evidence type="ECO:0000256" key="4">
    <source>
        <dbReference type="PIRSR" id="PIRSR000097-1"/>
    </source>
</evidence>
<sequence>MQRLTNANRLNMPKLGLGTWPMLGEDCTKAVMQALELGYRHIDTAAAYDNEEAVGAALTATSVPREEIHVTTKVWWDQLEPQKLHASFERSLKALSSDYVDLFLIHWPTKDWDLPRTIKALVALKESGKAKAIGVANFPLPLLREVVEGLGAPLAALQVEFHVLLGQAKLLDYCLAHDIALTAYSPLARNKVSEVPELIAIADKHGMLPTQVALAWLLDQQGVAAVPKAAGRTNQLSNLNALNIRLDDEDRAKIAALPKDQRLVNPAFAPNWSDGE</sequence>
<dbReference type="SUPFAM" id="SSF51430">
    <property type="entry name" value="NAD(P)-linked oxidoreductase"/>
    <property type="match status" value="1"/>
</dbReference>
<dbReference type="PANTHER" id="PTHR43827:SF3">
    <property type="entry name" value="NADP-DEPENDENT OXIDOREDUCTASE DOMAIN-CONTAINING PROTEIN"/>
    <property type="match status" value="1"/>
</dbReference>
<dbReference type="Gene3D" id="3.20.20.100">
    <property type="entry name" value="NADP-dependent oxidoreductase domain"/>
    <property type="match status" value="1"/>
</dbReference>
<keyword evidence="3" id="KW-0560">Oxidoreductase</keyword>
<dbReference type="Proteomes" id="UP000032668">
    <property type="component" value="Unassembled WGS sequence"/>
</dbReference>
<keyword evidence="2" id="KW-0521">NADP</keyword>
<comment type="similarity">
    <text evidence="1">Belongs to the aldo/keto reductase family.</text>
</comment>
<dbReference type="OrthoDB" id="9768793at2"/>
<feature type="site" description="Lowers pKa of active site Tyr" evidence="6">
    <location>
        <position position="73"/>
    </location>
</feature>
<dbReference type="InterPro" id="IPR036812">
    <property type="entry name" value="NAD(P)_OxRdtase_dom_sf"/>
</dbReference>
<comment type="caution">
    <text evidence="8">The sequence shown here is derived from an EMBL/GenBank/DDBJ whole genome shotgun (WGS) entry which is preliminary data.</text>
</comment>
<feature type="binding site" evidence="5">
    <location>
        <position position="106"/>
    </location>
    <ligand>
        <name>substrate</name>
    </ligand>
</feature>
<gene>
    <name evidence="8" type="ORF">Aam_023_032</name>
</gene>
<dbReference type="RefSeq" id="WP_048878025.1">
    <property type="nucleotide sequence ID" value="NZ_BANC01000023.1"/>
</dbReference>
<accession>A0A0D6PE03</accession>
<keyword evidence="9" id="KW-1185">Reference proteome</keyword>
<evidence type="ECO:0000256" key="5">
    <source>
        <dbReference type="PIRSR" id="PIRSR000097-2"/>
    </source>
</evidence>
<evidence type="ECO:0000313" key="9">
    <source>
        <dbReference type="Proteomes" id="UP000032668"/>
    </source>
</evidence>
<evidence type="ECO:0000256" key="2">
    <source>
        <dbReference type="ARBA" id="ARBA00022857"/>
    </source>
</evidence>
<dbReference type="PROSITE" id="PS00798">
    <property type="entry name" value="ALDOKETO_REDUCTASE_1"/>
    <property type="match status" value="1"/>
</dbReference>
<dbReference type="PRINTS" id="PR00069">
    <property type="entry name" value="ALDKETRDTASE"/>
</dbReference>
<evidence type="ECO:0000313" key="8">
    <source>
        <dbReference type="EMBL" id="GAN79581.1"/>
    </source>
</evidence>
<dbReference type="GO" id="GO:0016616">
    <property type="term" value="F:oxidoreductase activity, acting on the CH-OH group of donors, NAD or NADP as acceptor"/>
    <property type="evidence" value="ECO:0007669"/>
    <property type="project" value="UniProtKB-ARBA"/>
</dbReference>
<dbReference type="PIRSF" id="PIRSF000097">
    <property type="entry name" value="AKR"/>
    <property type="match status" value="1"/>
</dbReference>
<dbReference type="AlphaFoldDB" id="A0A0D6PE03"/>
<dbReference type="InterPro" id="IPR023210">
    <property type="entry name" value="NADP_OxRdtase_dom"/>
</dbReference>
<evidence type="ECO:0000259" key="7">
    <source>
        <dbReference type="Pfam" id="PF00248"/>
    </source>
</evidence>